<evidence type="ECO:0000256" key="3">
    <source>
        <dbReference type="ARBA" id="ARBA00022448"/>
    </source>
</evidence>
<evidence type="ECO:0000256" key="4">
    <source>
        <dbReference type="ARBA" id="ARBA00022475"/>
    </source>
</evidence>
<keyword evidence="7 9" id="KW-1133">Transmembrane helix</keyword>
<dbReference type="GO" id="GO:0015562">
    <property type="term" value="F:efflux transmembrane transporter activity"/>
    <property type="evidence" value="ECO:0007669"/>
    <property type="project" value="InterPro"/>
</dbReference>
<evidence type="ECO:0000256" key="9">
    <source>
        <dbReference type="RuleBase" id="RU364070"/>
    </source>
</evidence>
<evidence type="ECO:0000256" key="5">
    <source>
        <dbReference type="ARBA" id="ARBA00022519"/>
    </source>
</evidence>
<protein>
    <recommendedName>
        <fullName evidence="9">Efflux pump membrane transporter</fullName>
    </recommendedName>
</protein>
<dbReference type="Gene3D" id="1.20.1640.10">
    <property type="entry name" value="Multidrug efflux transporter AcrB transmembrane domain"/>
    <property type="match status" value="2"/>
</dbReference>
<evidence type="ECO:0000256" key="1">
    <source>
        <dbReference type="ARBA" id="ARBA00004429"/>
    </source>
</evidence>
<dbReference type="InterPro" id="IPR027463">
    <property type="entry name" value="AcrB_DN_DC_subdom"/>
</dbReference>
<feature type="transmembrane region" description="Helical" evidence="9">
    <location>
        <begin position="370"/>
        <end position="390"/>
    </location>
</feature>
<feature type="transmembrane region" description="Helical" evidence="9">
    <location>
        <begin position="437"/>
        <end position="458"/>
    </location>
</feature>
<feature type="transmembrane region" description="Helical" evidence="9">
    <location>
        <begin position="12"/>
        <end position="33"/>
    </location>
</feature>
<keyword evidence="3 9" id="KW-0813">Transport</keyword>
<dbReference type="Gene3D" id="3.30.2090.10">
    <property type="entry name" value="Multidrug efflux transporter AcrB TolC docking domain, DN and DC subdomains"/>
    <property type="match status" value="2"/>
</dbReference>
<dbReference type="PANTHER" id="PTHR32063:SF13">
    <property type="entry name" value="MULTIDRUG EFFLUX PUMP SUBUNIT ACRB-RELATED"/>
    <property type="match status" value="1"/>
</dbReference>
<feature type="transmembrane region" description="Helical" evidence="9">
    <location>
        <begin position="340"/>
        <end position="358"/>
    </location>
</feature>
<dbReference type="SUPFAM" id="SSF82693">
    <property type="entry name" value="Multidrug efflux transporter AcrB pore domain, PN1, PN2, PC1 and PC2 subdomains"/>
    <property type="match status" value="3"/>
</dbReference>
<comment type="similarity">
    <text evidence="2 9">Belongs to the resistance-nodulation-cell division (RND) (TC 2.A.6) family.</text>
</comment>
<dbReference type="GO" id="GO:0009636">
    <property type="term" value="P:response to toxic substance"/>
    <property type="evidence" value="ECO:0007669"/>
    <property type="project" value="UniProtKB-ARBA"/>
</dbReference>
<feature type="transmembrane region" description="Helical" evidence="9">
    <location>
        <begin position="870"/>
        <end position="888"/>
    </location>
</feature>
<keyword evidence="8 9" id="KW-0472">Membrane</keyword>
<dbReference type="AlphaFoldDB" id="A0A4R2MTQ9"/>
<dbReference type="SUPFAM" id="SSF82866">
    <property type="entry name" value="Multidrug efflux transporter AcrB transmembrane domain"/>
    <property type="match status" value="2"/>
</dbReference>
<dbReference type="FunFam" id="1.20.1640.10:FF:000001">
    <property type="entry name" value="Efflux pump membrane transporter"/>
    <property type="match status" value="1"/>
</dbReference>
<dbReference type="GO" id="GO:0005886">
    <property type="term" value="C:plasma membrane"/>
    <property type="evidence" value="ECO:0007669"/>
    <property type="project" value="UniProtKB-SubCell"/>
</dbReference>
<dbReference type="NCBIfam" id="TIGR00915">
    <property type="entry name" value="2A0602"/>
    <property type="match status" value="1"/>
</dbReference>
<feature type="transmembrane region" description="Helical" evidence="9">
    <location>
        <begin position="922"/>
        <end position="944"/>
    </location>
</feature>
<dbReference type="GO" id="GO:0042910">
    <property type="term" value="F:xenobiotic transmembrane transporter activity"/>
    <property type="evidence" value="ECO:0007669"/>
    <property type="project" value="TreeGrafter"/>
</dbReference>
<dbReference type="InterPro" id="IPR001036">
    <property type="entry name" value="Acrflvin-R"/>
</dbReference>
<dbReference type="PANTHER" id="PTHR32063">
    <property type="match status" value="1"/>
</dbReference>
<dbReference type="Gene3D" id="3.30.70.1440">
    <property type="entry name" value="Multidrug efflux transporter AcrB pore domain"/>
    <property type="match status" value="1"/>
</dbReference>
<accession>A0A4R2MTQ9</accession>
<evidence type="ECO:0000256" key="6">
    <source>
        <dbReference type="ARBA" id="ARBA00022692"/>
    </source>
</evidence>
<keyword evidence="5 9" id="KW-0997">Cell inner membrane</keyword>
<dbReference type="FunFam" id="3.30.70.1430:FF:000001">
    <property type="entry name" value="Efflux pump membrane transporter"/>
    <property type="match status" value="1"/>
</dbReference>
<dbReference type="SUPFAM" id="SSF82714">
    <property type="entry name" value="Multidrug efflux transporter AcrB TolC docking domain, DN and DC subdomains"/>
    <property type="match status" value="2"/>
</dbReference>
<dbReference type="Proteomes" id="UP000295106">
    <property type="component" value="Unassembled WGS sequence"/>
</dbReference>
<feature type="transmembrane region" description="Helical" evidence="9">
    <location>
        <begin position="538"/>
        <end position="555"/>
    </location>
</feature>
<organism evidence="10 11">
    <name type="scientific">Rubrivivax gelatinosus</name>
    <name type="common">Rhodocyclus gelatinosus</name>
    <name type="synonym">Rhodopseudomonas gelatinosa</name>
    <dbReference type="NCBI Taxonomy" id="28068"/>
    <lineage>
        <taxon>Bacteria</taxon>
        <taxon>Pseudomonadati</taxon>
        <taxon>Pseudomonadota</taxon>
        <taxon>Betaproteobacteria</taxon>
        <taxon>Burkholderiales</taxon>
        <taxon>Sphaerotilaceae</taxon>
        <taxon>Rubrivivax</taxon>
    </lineage>
</organism>
<keyword evidence="6 9" id="KW-0812">Transmembrane</keyword>
<dbReference type="FunFam" id="3.30.70.1430:FF:000002">
    <property type="entry name" value="Efflux pump membrane transporter"/>
    <property type="match status" value="1"/>
</dbReference>
<feature type="transmembrane region" description="Helical" evidence="9">
    <location>
        <begin position="396"/>
        <end position="416"/>
    </location>
</feature>
<keyword evidence="4" id="KW-1003">Cell membrane</keyword>
<evidence type="ECO:0000256" key="2">
    <source>
        <dbReference type="ARBA" id="ARBA00010942"/>
    </source>
</evidence>
<dbReference type="RefSeq" id="WP_132646429.1">
    <property type="nucleotide sequence ID" value="NZ_CP181386.1"/>
</dbReference>
<dbReference type="Gene3D" id="3.30.70.1320">
    <property type="entry name" value="Multidrug efflux transporter AcrB pore domain like"/>
    <property type="match status" value="1"/>
</dbReference>
<gene>
    <name evidence="10" type="ORF">EV684_10549</name>
</gene>
<sequence length="1042" mass="111122">MARFFIDRPVFAWVLAIVTMMAGLFAVATLPIAQYPAIAPPAVSITASYPGASAQTLESTVTQVIEQKMKGLDRLQYMHSVSDSSGSVTITLTFENGADPDIAQVQVQNKLSLATPLLPQEVQQQGVQVTKSATNFLAVIAFVSKDGSLDAGALADYIASSVQDPIARVKGVGETQLFGAQRSMRIWLDADRLTGLSLTPLDVRDAVQAQNVQVSAGQLGGLPAVQGQQLNATISARSRLKTPEEFENIVIRARTDGSAVRLRDVARLELGNENYAVSASYNGRPAAGLAIKLGTGENALSTIQAVDAELDRLGAFFPPGVEAVKPYDTTPFVRLSIQEVVKTLAEAIGLVFLVMLLFMQNLRATLIPTLAVPVVLLGTFGVMAVFGFTINTLTMLAMVLAIGLLVDDAIVVVENVERVMREDRLSPLEATRKSMGQISGALVGVALVLAAVFVPMAFFGGSVGVIYRQFTVTIVTAMTLSVLVAMIFTPALCATLLAPAHEARTTGFFGLFNRWFDRSTQRYQGLVRGVIARSRVSMAVYALLVLLVAVGFSKMPSGFLPDEDQGFAFTMVQLPPGATQQRTQEVVDQVEKHFLQDEKDSVDSIFTVTGFSFAGSGQSMAMGFIKLKPWDERRRADQSVSAITRRALVALGAIPDATVFTVAPPAVAELGNATGFDLMLQDRAGLGHDALMAARNQLLGALGREPGLVAVRPNGMDDTPEYRLDIDEHRLASLGLAAGDVNDTLAIAWGGRYVNDFMDNGRVKKVMLQGDAPSRMMPSDLERWQVRNSADTMVPFSAFASADWARSSPRLERYNGVPSVEILGMAMPGAMSSGDAMALVERHAAELPAGIGYEWTGLSLQEREAGGRAGALYAVSILFVFLCLAALYESWSVPVAVLLVVPLGVFGALLAALLSWKMNDVYLQVGLLATIGLAAKNAILIVEFARDLLARGRTPVEAALEAARLRLRPIVMTSLAFVLGVLPLMVAKGAGAGAQNALGTAVVGGMLSGTLLAVLAVPLFFVIVQRLFRRRAAPPAAAVEAH</sequence>
<dbReference type="OrthoDB" id="9176627at2"/>
<dbReference type="Pfam" id="PF00873">
    <property type="entry name" value="ACR_tran"/>
    <property type="match status" value="1"/>
</dbReference>
<comment type="caution">
    <text evidence="10">The sequence shown here is derived from an EMBL/GenBank/DDBJ whole genome shotgun (WGS) entry which is preliminary data.</text>
</comment>
<evidence type="ECO:0000313" key="11">
    <source>
        <dbReference type="Proteomes" id="UP000295106"/>
    </source>
</evidence>
<dbReference type="FunFam" id="3.30.2090.10:FF:000001">
    <property type="entry name" value="Efflux pump membrane transporter"/>
    <property type="match status" value="1"/>
</dbReference>
<evidence type="ECO:0000313" key="10">
    <source>
        <dbReference type="EMBL" id="TCP02883.1"/>
    </source>
</evidence>
<evidence type="ECO:0000256" key="7">
    <source>
        <dbReference type="ARBA" id="ARBA00022989"/>
    </source>
</evidence>
<dbReference type="Gene3D" id="3.30.70.1430">
    <property type="entry name" value="Multidrug efflux transporter AcrB pore domain"/>
    <property type="match status" value="2"/>
</dbReference>
<name>A0A4R2MTQ9_RUBGE</name>
<reference evidence="10 11" key="1">
    <citation type="submission" date="2019-03" db="EMBL/GenBank/DDBJ databases">
        <title>Genomic Encyclopedia of Type Strains, Phase IV (KMG-IV): sequencing the most valuable type-strain genomes for metagenomic binning, comparative biology and taxonomic classification.</title>
        <authorList>
            <person name="Goeker M."/>
        </authorList>
    </citation>
    <scope>NUCLEOTIDE SEQUENCE [LARGE SCALE GENOMIC DNA]</scope>
    <source>
        <strain evidence="10 11">DSM 1709</strain>
    </source>
</reference>
<evidence type="ECO:0000256" key="8">
    <source>
        <dbReference type="ARBA" id="ARBA00023136"/>
    </source>
</evidence>
<dbReference type="NCBIfam" id="NF000282">
    <property type="entry name" value="RND_permease_1"/>
    <property type="match status" value="1"/>
</dbReference>
<feature type="transmembrane region" description="Helical" evidence="9">
    <location>
        <begin position="965"/>
        <end position="986"/>
    </location>
</feature>
<dbReference type="InterPro" id="IPR004764">
    <property type="entry name" value="MdtF-like"/>
</dbReference>
<dbReference type="PRINTS" id="PR00702">
    <property type="entry name" value="ACRIFLAVINRP"/>
</dbReference>
<comment type="subcellular location">
    <subcellularLocation>
        <location evidence="1 9">Cell inner membrane</location>
        <topology evidence="1 9">Multi-pass membrane protein</topology>
    </subcellularLocation>
</comment>
<feature type="transmembrane region" description="Helical" evidence="9">
    <location>
        <begin position="998"/>
        <end position="1024"/>
    </location>
</feature>
<dbReference type="GeneID" id="99684684"/>
<dbReference type="EMBL" id="SLXD01000005">
    <property type="protein sequence ID" value="TCP02883.1"/>
    <property type="molecule type" value="Genomic_DNA"/>
</dbReference>
<proteinExistence type="inferred from homology"/>
<feature type="transmembrane region" description="Helical" evidence="9">
    <location>
        <begin position="470"/>
        <end position="498"/>
    </location>
</feature>
<feature type="transmembrane region" description="Helical" evidence="9">
    <location>
        <begin position="895"/>
        <end position="916"/>
    </location>
</feature>